<accession>X1MNW3</accession>
<evidence type="ECO:0000256" key="1">
    <source>
        <dbReference type="ARBA" id="ARBA00022729"/>
    </source>
</evidence>
<dbReference type="InterPro" id="IPR013320">
    <property type="entry name" value="ConA-like_dom_sf"/>
</dbReference>
<evidence type="ECO:0000313" key="4">
    <source>
        <dbReference type="EMBL" id="GAI19731.1"/>
    </source>
</evidence>
<organism evidence="4">
    <name type="scientific">marine sediment metagenome</name>
    <dbReference type="NCBI Taxonomy" id="412755"/>
    <lineage>
        <taxon>unclassified sequences</taxon>
        <taxon>metagenomes</taxon>
        <taxon>ecological metagenomes</taxon>
    </lineage>
</organism>
<keyword evidence="2" id="KW-1015">Disulfide bond</keyword>
<dbReference type="SMART" id="SM00560">
    <property type="entry name" value="LamGL"/>
    <property type="match status" value="1"/>
</dbReference>
<feature type="non-terminal residue" evidence="4">
    <location>
        <position position="1"/>
    </location>
</feature>
<dbReference type="PANTHER" id="PTHR47635:SF2">
    <property type="entry name" value="LAMG-LIKE JELLYROLL FOLD DOMAIN-CONTAINING PROTEIN"/>
    <property type="match status" value="1"/>
</dbReference>
<dbReference type="AlphaFoldDB" id="X1MNW3"/>
<dbReference type="SUPFAM" id="SSF49899">
    <property type="entry name" value="Concanavalin A-like lectins/glucanases"/>
    <property type="match status" value="1"/>
</dbReference>
<evidence type="ECO:0000259" key="3">
    <source>
        <dbReference type="SMART" id="SM00560"/>
    </source>
</evidence>
<gene>
    <name evidence="4" type="ORF">S06H3_31157</name>
</gene>
<comment type="caution">
    <text evidence="4">The sequence shown here is derived from an EMBL/GenBank/DDBJ whole genome shotgun (WGS) entry which is preliminary data.</text>
</comment>
<sequence length="276" mass="30614">GVETEVEAGANAKSHKVYFGTKIDELSLLAEVQSPSYDELPELEEGAIYYWRVDEVWADGTVITGDVWSFTIGKLVGWWKFDETKGSTTADNSGNANDGTLQGDPIWQPSAGKFDGALLFDGDGDYVQIENESSFDITSQITVSAWVNISSVPTDWTAIVTKGDSAWRLSTEQAERKFHFAVSGSTWLNGQRSVSANEWHHVLGVYDGRQMRTYVDGKLDVSRPWGGGIGSNDYPVYIGENSENTGRYWDGLIDDVRIYNYALSKDEITALYNESK</sequence>
<feature type="domain" description="LamG-like jellyroll fold" evidence="3">
    <location>
        <begin position="139"/>
        <end position="266"/>
    </location>
</feature>
<evidence type="ECO:0000256" key="2">
    <source>
        <dbReference type="ARBA" id="ARBA00023157"/>
    </source>
</evidence>
<reference evidence="4" key="1">
    <citation type="journal article" date="2014" name="Front. Microbiol.">
        <title>High frequency of phylogenetically diverse reductive dehalogenase-homologous genes in deep subseafloor sedimentary metagenomes.</title>
        <authorList>
            <person name="Kawai M."/>
            <person name="Futagami T."/>
            <person name="Toyoda A."/>
            <person name="Takaki Y."/>
            <person name="Nishi S."/>
            <person name="Hori S."/>
            <person name="Arai W."/>
            <person name="Tsubouchi T."/>
            <person name="Morono Y."/>
            <person name="Uchiyama I."/>
            <person name="Ito T."/>
            <person name="Fujiyama A."/>
            <person name="Inagaki F."/>
            <person name="Takami H."/>
        </authorList>
    </citation>
    <scope>NUCLEOTIDE SEQUENCE</scope>
    <source>
        <strain evidence="4">Expedition CK06-06</strain>
    </source>
</reference>
<dbReference type="Pfam" id="PF13385">
    <property type="entry name" value="Laminin_G_3"/>
    <property type="match status" value="1"/>
</dbReference>
<protein>
    <recommendedName>
        <fullName evidence="3">LamG-like jellyroll fold domain-containing protein</fullName>
    </recommendedName>
</protein>
<keyword evidence="1" id="KW-0732">Signal</keyword>
<name>X1MNW3_9ZZZZ</name>
<dbReference type="EMBL" id="BARV01018420">
    <property type="protein sequence ID" value="GAI19731.1"/>
    <property type="molecule type" value="Genomic_DNA"/>
</dbReference>
<dbReference type="InterPro" id="IPR006558">
    <property type="entry name" value="LamG-like"/>
</dbReference>
<proteinExistence type="predicted"/>
<dbReference type="PANTHER" id="PTHR47635">
    <property type="entry name" value="CUB DOMAIN-CONTAINING PROTEIN"/>
    <property type="match status" value="1"/>
</dbReference>
<dbReference type="Gene3D" id="2.60.120.200">
    <property type="match status" value="1"/>
</dbReference>